<feature type="transmembrane region" description="Helical" evidence="8">
    <location>
        <begin position="223"/>
        <end position="241"/>
    </location>
</feature>
<dbReference type="InterPro" id="IPR002781">
    <property type="entry name" value="TM_pro_TauE-like"/>
</dbReference>
<dbReference type="Pfam" id="PF01925">
    <property type="entry name" value="TauE"/>
    <property type="match status" value="1"/>
</dbReference>
<feature type="transmembrane region" description="Helical" evidence="8">
    <location>
        <begin position="95"/>
        <end position="115"/>
    </location>
</feature>
<dbReference type="PANTHER" id="PTHR30269:SF23">
    <property type="entry name" value="MEMBRANE TRANSPORTER PROTEIN YDHB-RELATED"/>
    <property type="match status" value="1"/>
</dbReference>
<evidence type="ECO:0000256" key="4">
    <source>
        <dbReference type="ARBA" id="ARBA00022475"/>
    </source>
</evidence>
<comment type="caution">
    <text evidence="9">The sequence shown here is derived from an EMBL/GenBank/DDBJ whole genome shotgun (WGS) entry which is preliminary data.</text>
</comment>
<keyword evidence="6 8" id="KW-1133">Transmembrane helix</keyword>
<sequence>MSTLAIILAISAALLLGIAKAGLKGTSILIVSFMAIAFGAKESTGVLLPILIVGDILAVMYYNRHAQWNILIKFLPWMILGVLIGVFVGKDLDEFLFKKMMSVIIIISVIIMVWWERSKKQIPQKMWFAGLTGTAAGFTTMIGNLAGAFANIYFLAMRIPKEQFIGTAAWLFFIVNVFKIPFHVFSWKTINPTSLMYDLYLAPFVVIGFFIGVKIVSYFNDQAYRNFILIVTAVAAIILLIR</sequence>
<feature type="transmembrane region" description="Helical" evidence="8">
    <location>
        <begin position="168"/>
        <end position="187"/>
    </location>
</feature>
<feature type="transmembrane region" description="Helical" evidence="8">
    <location>
        <begin position="70"/>
        <end position="89"/>
    </location>
</feature>
<evidence type="ECO:0000256" key="7">
    <source>
        <dbReference type="ARBA" id="ARBA00023136"/>
    </source>
</evidence>
<dbReference type="PANTHER" id="PTHR30269">
    <property type="entry name" value="TRANSMEMBRANE PROTEIN YFCA"/>
    <property type="match status" value="1"/>
</dbReference>
<accession>A0AA37WDY5</accession>
<evidence type="ECO:0000256" key="6">
    <source>
        <dbReference type="ARBA" id="ARBA00022989"/>
    </source>
</evidence>
<name>A0AA37WDY5_9BACT</name>
<evidence type="ECO:0000256" key="2">
    <source>
        <dbReference type="ARBA" id="ARBA00009142"/>
    </source>
</evidence>
<evidence type="ECO:0000313" key="9">
    <source>
        <dbReference type="EMBL" id="GLR16124.1"/>
    </source>
</evidence>
<reference evidence="9" key="2">
    <citation type="submission" date="2023-01" db="EMBL/GenBank/DDBJ databases">
        <title>Draft genome sequence of Portibacter lacus strain NBRC 108769.</title>
        <authorList>
            <person name="Sun Q."/>
            <person name="Mori K."/>
        </authorList>
    </citation>
    <scope>NUCLEOTIDE SEQUENCE</scope>
    <source>
        <strain evidence="9">NBRC 108769</strain>
    </source>
</reference>
<gene>
    <name evidence="9" type="ORF">GCM10007940_07390</name>
</gene>
<evidence type="ECO:0000256" key="5">
    <source>
        <dbReference type="ARBA" id="ARBA00022692"/>
    </source>
</evidence>
<keyword evidence="7 8" id="KW-0472">Membrane</keyword>
<dbReference type="InterPro" id="IPR052017">
    <property type="entry name" value="TSUP"/>
</dbReference>
<organism evidence="9 10">
    <name type="scientific">Portibacter lacus</name>
    <dbReference type="NCBI Taxonomy" id="1099794"/>
    <lineage>
        <taxon>Bacteria</taxon>
        <taxon>Pseudomonadati</taxon>
        <taxon>Bacteroidota</taxon>
        <taxon>Saprospiria</taxon>
        <taxon>Saprospirales</taxon>
        <taxon>Haliscomenobacteraceae</taxon>
        <taxon>Portibacter</taxon>
    </lineage>
</organism>
<feature type="transmembrane region" description="Helical" evidence="8">
    <location>
        <begin position="199"/>
        <end position="217"/>
    </location>
</feature>
<comment type="similarity">
    <text evidence="2 8">Belongs to the 4-toluene sulfonate uptake permease (TSUP) (TC 2.A.102) family.</text>
</comment>
<evidence type="ECO:0000256" key="1">
    <source>
        <dbReference type="ARBA" id="ARBA00004651"/>
    </source>
</evidence>
<keyword evidence="3" id="KW-0813">Transport</keyword>
<comment type="subcellular location">
    <subcellularLocation>
        <location evidence="1 8">Cell membrane</location>
        <topology evidence="1 8">Multi-pass membrane protein</topology>
    </subcellularLocation>
</comment>
<dbReference type="RefSeq" id="WP_235294766.1">
    <property type="nucleotide sequence ID" value="NZ_BSOH01000003.1"/>
</dbReference>
<keyword evidence="5 8" id="KW-0812">Transmembrane</keyword>
<evidence type="ECO:0000256" key="8">
    <source>
        <dbReference type="RuleBase" id="RU363041"/>
    </source>
</evidence>
<dbReference type="AlphaFoldDB" id="A0AA37WDY5"/>
<dbReference type="EMBL" id="BSOH01000003">
    <property type="protein sequence ID" value="GLR16124.1"/>
    <property type="molecule type" value="Genomic_DNA"/>
</dbReference>
<evidence type="ECO:0000256" key="3">
    <source>
        <dbReference type="ARBA" id="ARBA00022448"/>
    </source>
</evidence>
<feature type="transmembrane region" description="Helical" evidence="8">
    <location>
        <begin position="127"/>
        <end position="156"/>
    </location>
</feature>
<dbReference type="Proteomes" id="UP001156666">
    <property type="component" value="Unassembled WGS sequence"/>
</dbReference>
<keyword evidence="10" id="KW-1185">Reference proteome</keyword>
<proteinExistence type="inferred from homology"/>
<dbReference type="GO" id="GO:0005886">
    <property type="term" value="C:plasma membrane"/>
    <property type="evidence" value="ECO:0007669"/>
    <property type="project" value="UniProtKB-SubCell"/>
</dbReference>
<protein>
    <recommendedName>
        <fullName evidence="8">Probable membrane transporter protein</fullName>
    </recommendedName>
</protein>
<evidence type="ECO:0000313" key="10">
    <source>
        <dbReference type="Proteomes" id="UP001156666"/>
    </source>
</evidence>
<keyword evidence="4 8" id="KW-1003">Cell membrane</keyword>
<reference evidence="9" key="1">
    <citation type="journal article" date="2014" name="Int. J. Syst. Evol. Microbiol.">
        <title>Complete genome sequence of Corynebacterium casei LMG S-19264T (=DSM 44701T), isolated from a smear-ripened cheese.</title>
        <authorList>
            <consortium name="US DOE Joint Genome Institute (JGI-PGF)"/>
            <person name="Walter F."/>
            <person name="Albersmeier A."/>
            <person name="Kalinowski J."/>
            <person name="Ruckert C."/>
        </authorList>
    </citation>
    <scope>NUCLEOTIDE SEQUENCE</scope>
    <source>
        <strain evidence="9">NBRC 108769</strain>
    </source>
</reference>